<evidence type="ECO:0000313" key="4">
    <source>
        <dbReference type="Proteomes" id="UP001068021"/>
    </source>
</evidence>
<dbReference type="Proteomes" id="UP001068021">
    <property type="component" value="Unassembled WGS sequence"/>
</dbReference>
<accession>A0A9E5A023</accession>
<sequence>MLNKKKICFLAPTAYSLLKGKASKNIIGPDVDQFTLAKELLNHGHKITFITFYEEGPKEEFVGQIRIIKTYKPNSQINIFSKMKCIWKALKKSDSDIYFHYGDSLGIISLFSYLMKKKSIYRIGSDALVNRNIINKKIAEFEKSKLSFKSIGNWLDIKLADIIILQNGYQYKELLKNYKKKGIIIKNHIKIKNNTLENKSKNQVILWVGSITEVKQPELFIELAKMMPKVKFQMIGGHQDNIIFYNKLKEDSKKLDNFEFLGVVPFDEIDHYFNNATILVNTSMFEGFPNSFIQAWMNYMPVVSLNANPDRIITKYKMGFHSKDLTRLKEDLEVLLNSDTLRIEMGTNGRRYIEDEHDFDKIILEYVNIF</sequence>
<dbReference type="AlphaFoldDB" id="A0A9E5A023"/>
<name>A0A9E5A023_9EURY</name>
<evidence type="ECO:0000259" key="1">
    <source>
        <dbReference type="Pfam" id="PF00534"/>
    </source>
</evidence>
<dbReference type="GO" id="GO:0016757">
    <property type="term" value="F:glycosyltransferase activity"/>
    <property type="evidence" value="ECO:0007669"/>
    <property type="project" value="InterPro"/>
</dbReference>
<dbReference type="EMBL" id="JAPVER010000020">
    <property type="protein sequence ID" value="MCZ3367517.1"/>
    <property type="molecule type" value="Genomic_DNA"/>
</dbReference>
<dbReference type="Gene3D" id="3.40.50.2000">
    <property type="entry name" value="Glycogen Phosphorylase B"/>
    <property type="match status" value="2"/>
</dbReference>
<evidence type="ECO:0000313" key="3">
    <source>
        <dbReference type="EMBL" id="MCZ3373335.1"/>
    </source>
</evidence>
<protein>
    <submittedName>
        <fullName evidence="2">Glycosyltransferase family 4 protein</fullName>
    </submittedName>
</protein>
<proteinExistence type="predicted"/>
<dbReference type="Pfam" id="PF00534">
    <property type="entry name" value="Glycos_transf_1"/>
    <property type="match status" value="1"/>
</dbReference>
<keyword evidence="4" id="KW-1185">Reference proteome</keyword>
<gene>
    <name evidence="3" type="ORF">O3H35_11880</name>
    <name evidence="2" type="ORF">O3H54_16610</name>
</gene>
<feature type="domain" description="Glycosyl transferase family 1" evidence="1">
    <location>
        <begin position="196"/>
        <end position="351"/>
    </location>
</feature>
<dbReference type="PANTHER" id="PTHR12526">
    <property type="entry name" value="GLYCOSYLTRANSFERASE"/>
    <property type="match status" value="1"/>
</dbReference>
<dbReference type="InterPro" id="IPR001296">
    <property type="entry name" value="Glyco_trans_1"/>
</dbReference>
<dbReference type="EMBL" id="JAPVES010000030">
    <property type="protein sequence ID" value="MCZ3373335.1"/>
    <property type="molecule type" value="Genomic_DNA"/>
</dbReference>
<dbReference type="SUPFAM" id="SSF53756">
    <property type="entry name" value="UDP-Glycosyltransferase/glycogen phosphorylase"/>
    <property type="match status" value="1"/>
</dbReference>
<reference evidence="2" key="1">
    <citation type="submission" date="2022-12" db="EMBL/GenBank/DDBJ databases">
        <title>Reclassification of two methanogenic archaea species isolated from the Kolyma lowland permafrost.</title>
        <authorList>
            <person name="Trubitsyn V.E."/>
            <person name="Rivkina E.M."/>
            <person name="Shcherbakova V.A."/>
        </authorList>
    </citation>
    <scope>NUCLEOTIDE SEQUENCE</scope>
    <source>
        <strain evidence="2">M2</strain>
        <strain evidence="3">MK4</strain>
    </source>
</reference>
<comment type="caution">
    <text evidence="2">The sequence shown here is derived from an EMBL/GenBank/DDBJ whole genome shotgun (WGS) entry which is preliminary data.</text>
</comment>
<dbReference type="Proteomes" id="UP001074446">
    <property type="component" value="Unassembled WGS sequence"/>
</dbReference>
<evidence type="ECO:0000313" key="2">
    <source>
        <dbReference type="EMBL" id="MCZ3367517.1"/>
    </source>
</evidence>
<dbReference type="RefSeq" id="WP_048192906.1">
    <property type="nucleotide sequence ID" value="NZ_JAPVER010000020.1"/>
</dbReference>
<organism evidence="2 4">
    <name type="scientific">Methanobacterium veterum</name>
    <dbReference type="NCBI Taxonomy" id="408577"/>
    <lineage>
        <taxon>Archaea</taxon>
        <taxon>Methanobacteriati</taxon>
        <taxon>Methanobacteriota</taxon>
        <taxon>Methanomada group</taxon>
        <taxon>Methanobacteria</taxon>
        <taxon>Methanobacteriales</taxon>
        <taxon>Methanobacteriaceae</taxon>
        <taxon>Methanobacterium</taxon>
    </lineage>
</organism>
<dbReference type="CDD" id="cd03801">
    <property type="entry name" value="GT4_PimA-like"/>
    <property type="match status" value="1"/>
</dbReference>